<reference evidence="1 2" key="1">
    <citation type="journal article" date="2023" name="Mol. Biol. Evol.">
        <title>Genomics of Secondarily Temperate Adaptation in the Only Non-Antarctic Icefish.</title>
        <authorList>
            <person name="Rivera-Colon A.G."/>
            <person name="Rayamajhi N."/>
            <person name="Minhas B.F."/>
            <person name="Madrigal G."/>
            <person name="Bilyk K.T."/>
            <person name="Yoon V."/>
            <person name="Hune M."/>
            <person name="Gregory S."/>
            <person name="Cheng C.H.C."/>
            <person name="Catchen J.M."/>
        </authorList>
    </citation>
    <scope>NUCLEOTIDE SEQUENCE [LARGE SCALE GENOMIC DNA]</scope>
    <source>
        <strain evidence="1">JC2023a</strain>
    </source>
</reference>
<gene>
    <name evidence="1" type="ORF">CesoFtcFv8_022911</name>
</gene>
<accession>A0AAN8GI26</accession>
<proteinExistence type="predicted"/>
<protein>
    <submittedName>
        <fullName evidence="1">Uncharacterized protein</fullName>
    </submittedName>
</protein>
<sequence length="114" mass="12515">MEDEPLILALLIGQWISCWKRTVLCFSGFSTTCAGRPGNVCSNNPMVTTRGAMCPLALQGWGGGTHEVSDLLEPSNRGTAAMFKVNSCHFWSGCKNERMEGSGARHNWKQYEST</sequence>
<name>A0AAN8GI26_9TELE</name>
<keyword evidence="2" id="KW-1185">Reference proteome</keyword>
<dbReference type="EMBL" id="JAULUE010002064">
    <property type="protein sequence ID" value="KAK5879831.1"/>
    <property type="molecule type" value="Genomic_DNA"/>
</dbReference>
<evidence type="ECO:0000313" key="2">
    <source>
        <dbReference type="Proteomes" id="UP001335648"/>
    </source>
</evidence>
<evidence type="ECO:0000313" key="1">
    <source>
        <dbReference type="EMBL" id="KAK5879831.1"/>
    </source>
</evidence>
<comment type="caution">
    <text evidence="1">The sequence shown here is derived from an EMBL/GenBank/DDBJ whole genome shotgun (WGS) entry which is preliminary data.</text>
</comment>
<dbReference type="Proteomes" id="UP001335648">
    <property type="component" value="Unassembled WGS sequence"/>
</dbReference>
<organism evidence="1 2">
    <name type="scientific">Champsocephalus esox</name>
    <name type="common">pike icefish</name>
    <dbReference type="NCBI Taxonomy" id="159716"/>
    <lineage>
        <taxon>Eukaryota</taxon>
        <taxon>Metazoa</taxon>
        <taxon>Chordata</taxon>
        <taxon>Craniata</taxon>
        <taxon>Vertebrata</taxon>
        <taxon>Euteleostomi</taxon>
        <taxon>Actinopterygii</taxon>
        <taxon>Neopterygii</taxon>
        <taxon>Teleostei</taxon>
        <taxon>Neoteleostei</taxon>
        <taxon>Acanthomorphata</taxon>
        <taxon>Eupercaria</taxon>
        <taxon>Perciformes</taxon>
        <taxon>Notothenioidei</taxon>
        <taxon>Channichthyidae</taxon>
        <taxon>Champsocephalus</taxon>
    </lineage>
</organism>
<dbReference type="AlphaFoldDB" id="A0AAN8GI26"/>